<dbReference type="Proteomes" id="UP000030940">
    <property type="component" value="Chromosome"/>
</dbReference>
<dbReference type="InterPro" id="IPR007710">
    <property type="entry name" value="Nucleoside_deoxyribTrfase"/>
</dbReference>
<dbReference type="GO" id="GO:0009159">
    <property type="term" value="P:deoxyribonucleoside monophosphate catabolic process"/>
    <property type="evidence" value="ECO:0007669"/>
    <property type="project" value="TreeGrafter"/>
</dbReference>
<keyword evidence="1" id="KW-0808">Transferase</keyword>
<sequence length="182" mass="21314">MKIYLACPFFSEEEIKLRDEVLKFLEEFNLDVFSPEHHAVKKMGLLEKVDYKFANRDIREKIREVDLKELVSSDVVLALVNYVDAGTAYERGFAFAKKIPSIDFFKDKQDSDFYNLMYSDCNASFSNYSDLREGILTFKELWIKFKGDNENFRTFFDYLKAKLGNKLKKILTTLPVNEKCGC</sequence>
<dbReference type="SUPFAM" id="SSF52309">
    <property type="entry name" value="N-(deoxy)ribosyltransferase-like"/>
    <property type="match status" value="1"/>
</dbReference>
<dbReference type="HOGENOM" id="CLU_1479363_0_0_12"/>
<protein>
    <submittedName>
        <fullName evidence="1">Nucleoside 2-deoxyribosyltransferase</fullName>
    </submittedName>
</protein>
<dbReference type="PANTHER" id="PTHR15364:SF0">
    <property type="entry name" value="2'-DEOXYNUCLEOSIDE 5'-PHOSPHATE N-HYDROLASE 1"/>
    <property type="match status" value="1"/>
</dbReference>
<dbReference type="Gene3D" id="3.40.50.450">
    <property type="match status" value="1"/>
</dbReference>
<organism evidence="1 2">
    <name type="scientific">Borreliella chilensis</name>
    <dbReference type="NCBI Taxonomy" id="1245910"/>
    <lineage>
        <taxon>Bacteria</taxon>
        <taxon>Pseudomonadati</taxon>
        <taxon>Spirochaetota</taxon>
        <taxon>Spirochaetia</taxon>
        <taxon>Spirochaetales</taxon>
        <taxon>Borreliaceae</taxon>
        <taxon>Borreliella</taxon>
    </lineage>
</organism>
<dbReference type="GO" id="GO:0070694">
    <property type="term" value="F:5-hydroxymethyl-dUMP N-hydrolase activity"/>
    <property type="evidence" value="ECO:0007669"/>
    <property type="project" value="TreeGrafter"/>
</dbReference>
<gene>
    <name evidence="1" type="ORF">OY14_02110</name>
</gene>
<evidence type="ECO:0000313" key="2">
    <source>
        <dbReference type="Proteomes" id="UP000030940"/>
    </source>
</evidence>
<dbReference type="Pfam" id="PF05014">
    <property type="entry name" value="Nuc_deoxyrib_tr"/>
    <property type="match status" value="1"/>
</dbReference>
<proteinExistence type="predicted"/>
<dbReference type="GO" id="GO:0016740">
    <property type="term" value="F:transferase activity"/>
    <property type="evidence" value="ECO:0007669"/>
    <property type="project" value="UniProtKB-KW"/>
</dbReference>
<dbReference type="InterPro" id="IPR051239">
    <property type="entry name" value="2'-dNMP_N-hydrolase"/>
</dbReference>
<dbReference type="PANTHER" id="PTHR15364">
    <property type="entry name" value="2'-DEOXYNUCLEOSIDE 5'-PHOSPHATE N-HYDROLASE 1"/>
    <property type="match status" value="1"/>
</dbReference>
<keyword evidence="2" id="KW-1185">Reference proteome</keyword>
<dbReference type="STRING" id="1245910.OY14_02110"/>
<accession>A0A0A7UVC5</accession>
<dbReference type="EMBL" id="CP009910">
    <property type="protein sequence ID" value="AJA90241.1"/>
    <property type="molecule type" value="Genomic_DNA"/>
</dbReference>
<dbReference type="AlphaFoldDB" id="A0A0A7UVC5"/>
<reference evidence="1 2" key="1">
    <citation type="journal article" date="2015" name="Genome Announc.">
        <title>Genome Sequence of Borrelia chilensis VA1, a South American Member of the Lyme Borreliosis Group.</title>
        <authorList>
            <person name="Huang W."/>
            <person name="Ojaimi C."/>
            <person name="Fallon J.T."/>
            <person name="Travisany D."/>
            <person name="Maass A."/>
            <person name="Ivanova L."/>
            <person name="Tomova A."/>
            <person name="Gonzalez-Acuna D."/>
            <person name="Godfrey H.P."/>
            <person name="Cabello F.C."/>
        </authorList>
    </citation>
    <scope>NUCLEOTIDE SEQUENCE [LARGE SCALE GENOMIC DNA]</scope>
    <source>
        <strain evidence="1 2">VA1</strain>
    </source>
</reference>
<dbReference type="KEGG" id="bchi:OY14_02110"/>
<name>A0A0A7UVC5_9SPIR</name>
<evidence type="ECO:0000313" key="1">
    <source>
        <dbReference type="EMBL" id="AJA90241.1"/>
    </source>
</evidence>